<keyword evidence="5 7" id="KW-0472">Membrane</keyword>
<dbReference type="Pfam" id="PF06749">
    <property type="entry name" value="DUF1218"/>
    <property type="match status" value="1"/>
</dbReference>
<dbReference type="EMBL" id="CP136890">
    <property type="protein sequence ID" value="WOK94952.1"/>
    <property type="molecule type" value="Genomic_DNA"/>
</dbReference>
<protein>
    <submittedName>
        <fullName evidence="8">Uncharacterized protein</fullName>
    </submittedName>
</protein>
<evidence type="ECO:0000256" key="4">
    <source>
        <dbReference type="ARBA" id="ARBA00022989"/>
    </source>
</evidence>
<evidence type="ECO:0000256" key="3">
    <source>
        <dbReference type="ARBA" id="ARBA00022729"/>
    </source>
</evidence>
<keyword evidence="9" id="KW-1185">Reference proteome</keyword>
<evidence type="ECO:0000256" key="5">
    <source>
        <dbReference type="ARBA" id="ARBA00023136"/>
    </source>
</evidence>
<feature type="transmembrane region" description="Helical" evidence="7">
    <location>
        <begin position="135"/>
        <end position="158"/>
    </location>
</feature>
<evidence type="ECO:0000256" key="2">
    <source>
        <dbReference type="ARBA" id="ARBA00022692"/>
    </source>
</evidence>
<comment type="similarity">
    <text evidence="6">Belongs to the DESIGUAL family.</text>
</comment>
<feature type="transmembrane region" description="Helical" evidence="7">
    <location>
        <begin position="93"/>
        <end position="115"/>
    </location>
</feature>
<gene>
    <name evidence="8" type="ORF">Cni_G03657</name>
</gene>
<reference evidence="8 9" key="1">
    <citation type="submission" date="2023-10" db="EMBL/GenBank/DDBJ databases">
        <title>Chromosome-scale genome assembly provides insights into flower coloration mechanisms of Canna indica.</title>
        <authorList>
            <person name="Li C."/>
        </authorList>
    </citation>
    <scope>NUCLEOTIDE SEQUENCE [LARGE SCALE GENOMIC DNA]</scope>
    <source>
        <tissue evidence="8">Flower</tissue>
    </source>
</reference>
<dbReference type="InterPro" id="IPR052222">
    <property type="entry name" value="DESIGUAL"/>
</dbReference>
<dbReference type="InterPro" id="IPR009606">
    <property type="entry name" value="DEAL/Modifying_wall_lignin1/2"/>
</dbReference>
<name>A0AAQ3JU40_9LILI</name>
<evidence type="ECO:0000256" key="7">
    <source>
        <dbReference type="SAM" id="Phobius"/>
    </source>
</evidence>
<feature type="transmembrane region" description="Helical" evidence="7">
    <location>
        <begin position="48"/>
        <end position="72"/>
    </location>
</feature>
<dbReference type="PANTHER" id="PTHR31769">
    <property type="entry name" value="OS07G0462200 PROTEIN-RELATED"/>
    <property type="match status" value="1"/>
</dbReference>
<proteinExistence type="inferred from homology"/>
<evidence type="ECO:0000256" key="1">
    <source>
        <dbReference type="ARBA" id="ARBA00004127"/>
    </source>
</evidence>
<sequence>MASKHAHLSKLLRAGQETVKHDVHLEKYQKIEEREGEVGFRCAMKRKVVVVCLGVGFLGLLSAVCAFAAEATRIKASNVRRTRGECVYPRSPALALGLISVLALMIAQGIVNVFAGCICCRKHPHPSGTNWTVGLVSFIASWVSFIIAFLLLFTAAALNGQQGNRRMYFGEYCFVVRPGVFAGGAVLSIASVALGIVYYIVLSSMNGQSWGPQQNQGIALAHPQVPAQAAPVFVHEDTFNRQQFP</sequence>
<feature type="transmembrane region" description="Helical" evidence="7">
    <location>
        <begin position="179"/>
        <end position="201"/>
    </location>
</feature>
<keyword evidence="2 7" id="KW-0812">Transmembrane</keyword>
<dbReference type="Proteomes" id="UP001327560">
    <property type="component" value="Chromosome 1"/>
</dbReference>
<keyword evidence="4 7" id="KW-1133">Transmembrane helix</keyword>
<comment type="subcellular location">
    <subcellularLocation>
        <location evidence="1">Endomembrane system</location>
        <topology evidence="1">Multi-pass membrane protein</topology>
    </subcellularLocation>
</comment>
<keyword evidence="3" id="KW-0732">Signal</keyword>
<evidence type="ECO:0000313" key="8">
    <source>
        <dbReference type="EMBL" id="WOK94952.1"/>
    </source>
</evidence>
<accession>A0AAQ3JU40</accession>
<evidence type="ECO:0000256" key="6">
    <source>
        <dbReference type="ARBA" id="ARBA00029467"/>
    </source>
</evidence>
<dbReference type="AlphaFoldDB" id="A0AAQ3JU40"/>
<organism evidence="8 9">
    <name type="scientific">Canna indica</name>
    <name type="common">Indian-shot</name>
    <dbReference type="NCBI Taxonomy" id="4628"/>
    <lineage>
        <taxon>Eukaryota</taxon>
        <taxon>Viridiplantae</taxon>
        <taxon>Streptophyta</taxon>
        <taxon>Embryophyta</taxon>
        <taxon>Tracheophyta</taxon>
        <taxon>Spermatophyta</taxon>
        <taxon>Magnoliopsida</taxon>
        <taxon>Liliopsida</taxon>
        <taxon>Zingiberales</taxon>
        <taxon>Cannaceae</taxon>
        <taxon>Canna</taxon>
    </lineage>
</organism>
<dbReference type="GO" id="GO:0012505">
    <property type="term" value="C:endomembrane system"/>
    <property type="evidence" value="ECO:0007669"/>
    <property type="project" value="UniProtKB-SubCell"/>
</dbReference>
<evidence type="ECO:0000313" key="9">
    <source>
        <dbReference type="Proteomes" id="UP001327560"/>
    </source>
</evidence>